<dbReference type="InterPro" id="IPR011704">
    <property type="entry name" value="ATPase_dyneun-rel_AAA"/>
</dbReference>
<protein>
    <submittedName>
        <fullName evidence="2">MoxR family ATPase</fullName>
    </submittedName>
</protein>
<dbReference type="RefSeq" id="WP_062411211.1">
    <property type="nucleotide sequence ID" value="NZ_JAJCIO010000009.1"/>
</dbReference>
<dbReference type="Gene3D" id="3.40.50.300">
    <property type="entry name" value="P-loop containing nucleotide triphosphate hydrolases"/>
    <property type="match status" value="1"/>
</dbReference>
<dbReference type="SMART" id="SM00382">
    <property type="entry name" value="AAA"/>
    <property type="match status" value="1"/>
</dbReference>
<evidence type="ECO:0000313" key="2">
    <source>
        <dbReference type="EMBL" id="MCQ5342098.1"/>
    </source>
</evidence>
<dbReference type="InterPro" id="IPR003593">
    <property type="entry name" value="AAA+_ATPase"/>
</dbReference>
<sequence length="357" mass="40037">MNFTDTYKSVELVLTAGEVPLLVGETGIGKTSLARELAHRHDWSLVGIDGNLLKEGEIGGLPTVENGTTVYAVHHKLRTIDEEIAKGKTVLLFIDEINRCDHAVQQELMNLILNREINGYALSPSVHIIAAMNPSDAYDYEVVEMDAAQQNRFVWLYMEPDYLQWLDWASSAGIEETVMEFISTYPEYLDKTNEDDINATPRSYERISKLYTIYKNDAGSIPKSVFHNVIRGNVGKLIAEEFIQFVNSDASPLITYNDVFSGDTLAPELSGRVAGESHTRLYLTAKNILKQLDSHLSEDSDNQALLSRFVAFLSLYPVDLRLGVMKDMKSANPKVYACALDNADFIDSYFAAFRSLR</sequence>
<keyword evidence="3" id="KW-1185">Reference proteome</keyword>
<dbReference type="CDD" id="cd00009">
    <property type="entry name" value="AAA"/>
    <property type="match status" value="1"/>
</dbReference>
<dbReference type="Proteomes" id="UP001206692">
    <property type="component" value="Unassembled WGS sequence"/>
</dbReference>
<accession>A0ABT1SQF8</accession>
<name>A0ABT1SQF8_9FIRM</name>
<evidence type="ECO:0000259" key="1">
    <source>
        <dbReference type="SMART" id="SM00382"/>
    </source>
</evidence>
<dbReference type="InterPro" id="IPR027417">
    <property type="entry name" value="P-loop_NTPase"/>
</dbReference>
<organism evidence="2 3">
    <name type="scientific">Megasphaera massiliensis</name>
    <dbReference type="NCBI Taxonomy" id="1232428"/>
    <lineage>
        <taxon>Bacteria</taxon>
        <taxon>Bacillati</taxon>
        <taxon>Bacillota</taxon>
        <taxon>Negativicutes</taxon>
        <taxon>Veillonellales</taxon>
        <taxon>Veillonellaceae</taxon>
        <taxon>Megasphaera</taxon>
    </lineage>
</organism>
<feature type="domain" description="AAA+ ATPase" evidence="1">
    <location>
        <begin position="16"/>
        <end position="159"/>
    </location>
</feature>
<dbReference type="SUPFAM" id="SSF52540">
    <property type="entry name" value="P-loop containing nucleoside triphosphate hydrolases"/>
    <property type="match status" value="1"/>
</dbReference>
<proteinExistence type="predicted"/>
<dbReference type="EMBL" id="JANGEW010000004">
    <property type="protein sequence ID" value="MCQ5342098.1"/>
    <property type="molecule type" value="Genomic_DNA"/>
</dbReference>
<reference evidence="2 3" key="1">
    <citation type="submission" date="2022-06" db="EMBL/GenBank/DDBJ databases">
        <title>Isolation of gut microbiota from human fecal samples.</title>
        <authorList>
            <person name="Pamer E.G."/>
            <person name="Barat B."/>
            <person name="Waligurski E."/>
            <person name="Medina S."/>
            <person name="Paddock L."/>
            <person name="Mostad J."/>
        </authorList>
    </citation>
    <scope>NUCLEOTIDE SEQUENCE [LARGE SCALE GENOMIC DNA]</scope>
    <source>
        <strain evidence="2 3">DFI.1.1</strain>
    </source>
</reference>
<dbReference type="Pfam" id="PF07728">
    <property type="entry name" value="AAA_5"/>
    <property type="match status" value="1"/>
</dbReference>
<gene>
    <name evidence="2" type="ORF">NE675_03460</name>
</gene>
<evidence type="ECO:0000313" key="3">
    <source>
        <dbReference type="Proteomes" id="UP001206692"/>
    </source>
</evidence>
<comment type="caution">
    <text evidence="2">The sequence shown here is derived from an EMBL/GenBank/DDBJ whole genome shotgun (WGS) entry which is preliminary data.</text>
</comment>